<name>A0A1M7C0N0_9FIRM</name>
<keyword evidence="3" id="KW-1185">Reference proteome</keyword>
<evidence type="ECO:0000256" key="1">
    <source>
        <dbReference type="SAM" id="Phobius"/>
    </source>
</evidence>
<dbReference type="STRING" id="1121322.SAMN02745136_05290"/>
<gene>
    <name evidence="2" type="ORF">SAMN02745136_05290</name>
</gene>
<dbReference type="EMBL" id="FRAC01000040">
    <property type="protein sequence ID" value="SHL60399.1"/>
    <property type="molecule type" value="Genomic_DNA"/>
</dbReference>
<evidence type="ECO:0000313" key="2">
    <source>
        <dbReference type="EMBL" id="SHL60399.1"/>
    </source>
</evidence>
<protein>
    <submittedName>
        <fullName evidence="2">Uncharacterized protein</fullName>
    </submittedName>
</protein>
<sequence length="222" mass="24586">MKRLKNLIIPILCLLALLIFAGEPLREAKANTLNKTAETLSTDGSLHGRINQQEINIVNALIDNISFTGAFANAMGNDYEHFLIRYFGQKSVSLDENNWEEVESKIGALNNLMQLENKKNLKELPTDEKEIAVGLTKGIFSACGLSAGFTPSGELISLSDESGSLTLSNEKANKQHINSGILMLVIMVVGILQVICYILSRKSRIMIKDVKYNGFHKEEFAR</sequence>
<dbReference type="OrthoDB" id="2081554at2"/>
<dbReference type="AlphaFoldDB" id="A0A1M7C0N0"/>
<reference evidence="2 3" key="1">
    <citation type="submission" date="2016-11" db="EMBL/GenBank/DDBJ databases">
        <authorList>
            <person name="Jaros S."/>
            <person name="Januszkiewicz K."/>
            <person name="Wedrychowicz H."/>
        </authorList>
    </citation>
    <scope>NUCLEOTIDE SEQUENCE [LARGE SCALE GENOMIC DNA]</scope>
    <source>
        <strain evidence="2 3">DSM 15929</strain>
    </source>
</reference>
<keyword evidence="1" id="KW-0812">Transmembrane</keyword>
<dbReference type="Proteomes" id="UP000184386">
    <property type="component" value="Unassembled WGS sequence"/>
</dbReference>
<feature type="transmembrane region" description="Helical" evidence="1">
    <location>
        <begin position="180"/>
        <end position="199"/>
    </location>
</feature>
<organism evidence="2 3">
    <name type="scientific">Anaerocolumna jejuensis DSM 15929</name>
    <dbReference type="NCBI Taxonomy" id="1121322"/>
    <lineage>
        <taxon>Bacteria</taxon>
        <taxon>Bacillati</taxon>
        <taxon>Bacillota</taxon>
        <taxon>Clostridia</taxon>
        <taxon>Lachnospirales</taxon>
        <taxon>Lachnospiraceae</taxon>
        <taxon>Anaerocolumna</taxon>
    </lineage>
</organism>
<keyword evidence="1" id="KW-1133">Transmembrane helix</keyword>
<keyword evidence="1" id="KW-0472">Membrane</keyword>
<proteinExistence type="predicted"/>
<dbReference type="RefSeq" id="WP_139241336.1">
    <property type="nucleotide sequence ID" value="NZ_FRAC01000040.1"/>
</dbReference>
<accession>A0A1M7C0N0</accession>
<evidence type="ECO:0000313" key="3">
    <source>
        <dbReference type="Proteomes" id="UP000184386"/>
    </source>
</evidence>